<dbReference type="PROSITE" id="PS50048">
    <property type="entry name" value="ZN2_CY6_FUNGAL_2"/>
    <property type="match status" value="1"/>
</dbReference>
<dbReference type="PANTHER" id="PTHR37534:SF49">
    <property type="entry name" value="LYSINE BIOSYNTHESIS REGULATORY PROTEIN LYS14"/>
    <property type="match status" value="1"/>
</dbReference>
<dbReference type="GO" id="GO:0000976">
    <property type="term" value="F:transcription cis-regulatory region binding"/>
    <property type="evidence" value="ECO:0007669"/>
    <property type="project" value="TreeGrafter"/>
</dbReference>
<protein>
    <recommendedName>
        <fullName evidence="3">Zn(2)-C6 fungal-type domain-containing protein</fullName>
    </recommendedName>
</protein>
<dbReference type="GO" id="GO:0008270">
    <property type="term" value="F:zinc ion binding"/>
    <property type="evidence" value="ECO:0007669"/>
    <property type="project" value="InterPro"/>
</dbReference>
<evidence type="ECO:0000313" key="4">
    <source>
        <dbReference type="EMBL" id="RMX75413.1"/>
    </source>
</evidence>
<evidence type="ECO:0000313" key="11">
    <source>
        <dbReference type="Proteomes" id="UP000282582"/>
    </source>
</evidence>
<dbReference type="GO" id="GO:0000981">
    <property type="term" value="F:DNA-binding transcription factor activity, RNA polymerase II-specific"/>
    <property type="evidence" value="ECO:0007669"/>
    <property type="project" value="InterPro"/>
</dbReference>
<keyword evidence="2" id="KW-0539">Nucleus</keyword>
<dbReference type="InterPro" id="IPR036864">
    <property type="entry name" value="Zn2-C6_fun-type_DNA-bd_sf"/>
</dbReference>
<evidence type="ECO:0000256" key="2">
    <source>
        <dbReference type="ARBA" id="ARBA00023242"/>
    </source>
</evidence>
<dbReference type="Proteomes" id="UP000276864">
    <property type="component" value="Unassembled WGS sequence"/>
</dbReference>
<dbReference type="Proteomes" id="UP000281245">
    <property type="component" value="Unassembled WGS sequence"/>
</dbReference>
<accession>A0A3M6WA85</accession>
<evidence type="ECO:0000313" key="8">
    <source>
        <dbReference type="Proteomes" id="UP000271337"/>
    </source>
</evidence>
<dbReference type="AlphaFoldDB" id="A0A3M6WA85"/>
<dbReference type="InterPro" id="IPR021858">
    <property type="entry name" value="Fun_TF"/>
</dbReference>
<dbReference type="VEuPathDB" id="FungiDB:BTJ68_01930"/>
<name>A0A3M6WA85_HORWE</name>
<dbReference type="Gene3D" id="4.10.240.10">
    <property type="entry name" value="Zn(2)-C6 fungal-type DNA-binding domain"/>
    <property type="match status" value="1"/>
</dbReference>
<organism evidence="4 10">
    <name type="scientific">Hortaea werneckii</name>
    <name type="common">Black yeast</name>
    <name type="synonym">Cladosporium werneckii</name>
    <dbReference type="NCBI Taxonomy" id="91943"/>
    <lineage>
        <taxon>Eukaryota</taxon>
        <taxon>Fungi</taxon>
        <taxon>Dikarya</taxon>
        <taxon>Ascomycota</taxon>
        <taxon>Pezizomycotina</taxon>
        <taxon>Dothideomycetes</taxon>
        <taxon>Dothideomycetidae</taxon>
        <taxon>Mycosphaerellales</taxon>
        <taxon>Teratosphaeriaceae</taxon>
        <taxon>Hortaea</taxon>
    </lineage>
</organism>
<dbReference type="EMBL" id="QWIM01000260">
    <property type="protein sequence ID" value="RMY37055.1"/>
    <property type="molecule type" value="Genomic_DNA"/>
</dbReference>
<dbReference type="SMART" id="SM00066">
    <property type="entry name" value="GAL4"/>
    <property type="match status" value="1"/>
</dbReference>
<dbReference type="Proteomes" id="UP000282582">
    <property type="component" value="Unassembled WGS sequence"/>
</dbReference>
<dbReference type="PANTHER" id="PTHR37534">
    <property type="entry name" value="TRANSCRIPTIONAL ACTIVATOR PROTEIN UGA3"/>
    <property type="match status" value="1"/>
</dbReference>
<dbReference type="GO" id="GO:0005634">
    <property type="term" value="C:nucleus"/>
    <property type="evidence" value="ECO:0007669"/>
    <property type="project" value="UniProtKB-SubCell"/>
</dbReference>
<dbReference type="Pfam" id="PF11951">
    <property type="entry name" value="Fungal_trans_2"/>
    <property type="match status" value="1"/>
</dbReference>
<sequence>MFHQSNASAGSGRVQRPARSKTGCLTCRRRKVRCNEQRPRCGHCERLNLQCLWRPVQVNRDSSQTSANPAAIAPSSSLPSSQAFDFGAENVFDGWDFNSAIWQDTSAGDPTFLDWFAGTEPIDPAQVDPTNPAALANVQSLNLRPCTPPNYHTQARVNDVQSGAETASPASSADLGGHALVEHFLASVVPPILAAIEVGPRWTSTKMLFASLCAKSPMVRHSIMAFSALEVSSDRSLVNSEHRLHYQKASMELSSFLAKEDSGTTEASNSSRLQPPLAAVFFLSYCDLLTNRVSEAQALLRDASVIVRNHKGQALTSIERRLISWIRLVDARTSSAGGDGTFLAATEDAALTPDKTGQDSAPNHTSIRVGVDAEIEEILFDILYTPGIVFYQGVQSIMARVSNIDPWHRSRGTVEDETEVMSVAAGILKDLKTLETQRPALMDHAVAGSLTERHLAPDIAVAITRSYRTYWANYESSFIHLHSLLMSTRVAHKHLPPTADVLRARSTIKRIARLLEEAREPLPVNFIWPLLMACCEEDNLEERASMIRSIRGMQSVASNARPIADVLEEVHRRQDSTKQRADVRQTSMDLFNMSFAVV</sequence>
<dbReference type="InterPro" id="IPR001138">
    <property type="entry name" value="Zn2Cys6_DnaBD"/>
</dbReference>
<proteinExistence type="predicted"/>
<dbReference type="PROSITE" id="PS00463">
    <property type="entry name" value="ZN2_CY6_FUNGAL_1"/>
    <property type="match status" value="1"/>
</dbReference>
<evidence type="ECO:0000259" key="3">
    <source>
        <dbReference type="PROSITE" id="PS50048"/>
    </source>
</evidence>
<evidence type="ECO:0000313" key="7">
    <source>
        <dbReference type="EMBL" id="RMY37055.1"/>
    </source>
</evidence>
<evidence type="ECO:0000313" key="9">
    <source>
        <dbReference type="Proteomes" id="UP000276864"/>
    </source>
</evidence>
<evidence type="ECO:0000313" key="5">
    <source>
        <dbReference type="EMBL" id="RMX95794.1"/>
    </source>
</evidence>
<dbReference type="Proteomes" id="UP000271337">
    <property type="component" value="Unassembled WGS sequence"/>
</dbReference>
<dbReference type="Pfam" id="PF00172">
    <property type="entry name" value="Zn_clus"/>
    <property type="match status" value="1"/>
</dbReference>
<dbReference type="EMBL" id="QWIK01001298">
    <property type="protein sequence ID" value="RMX95794.1"/>
    <property type="molecule type" value="Genomic_DNA"/>
</dbReference>
<dbReference type="GO" id="GO:0045944">
    <property type="term" value="P:positive regulation of transcription by RNA polymerase II"/>
    <property type="evidence" value="ECO:0007669"/>
    <property type="project" value="TreeGrafter"/>
</dbReference>
<comment type="caution">
    <text evidence="4">The sequence shown here is derived from an EMBL/GenBank/DDBJ whole genome shotgun (WGS) entry which is preliminary data.</text>
</comment>
<feature type="domain" description="Zn(2)-C6 fungal-type" evidence="3">
    <location>
        <begin position="23"/>
        <end position="53"/>
    </location>
</feature>
<evidence type="ECO:0000313" key="6">
    <source>
        <dbReference type="EMBL" id="RMY17539.1"/>
    </source>
</evidence>
<dbReference type="CDD" id="cd00067">
    <property type="entry name" value="GAL4"/>
    <property type="match status" value="1"/>
</dbReference>
<evidence type="ECO:0000313" key="10">
    <source>
        <dbReference type="Proteomes" id="UP000281245"/>
    </source>
</evidence>
<reference evidence="8 9" key="1">
    <citation type="journal article" date="2018" name="BMC Genomics">
        <title>Genomic evidence for intraspecific hybridization in a clonal and extremely halotolerant yeast.</title>
        <authorList>
            <person name="Gostincar C."/>
            <person name="Stajich J.E."/>
            <person name="Zupancic J."/>
            <person name="Zalar P."/>
            <person name="Gunde-Cimerman N."/>
        </authorList>
    </citation>
    <scope>NUCLEOTIDE SEQUENCE [LARGE SCALE GENOMIC DNA]</scope>
    <source>
        <strain evidence="7 9">EXF-6651</strain>
        <strain evidence="5 11">EXF-6654</strain>
        <strain evidence="4 10">EXF-6656</strain>
        <strain evidence="6 8">EXF-6669</strain>
    </source>
</reference>
<dbReference type="OrthoDB" id="508119at2759"/>
<dbReference type="EMBL" id="QWIL01000558">
    <property type="protein sequence ID" value="RMY17539.1"/>
    <property type="molecule type" value="Genomic_DNA"/>
</dbReference>
<comment type="subcellular location">
    <subcellularLocation>
        <location evidence="1">Nucleus</location>
    </subcellularLocation>
</comment>
<evidence type="ECO:0000256" key="1">
    <source>
        <dbReference type="ARBA" id="ARBA00004123"/>
    </source>
</evidence>
<dbReference type="EMBL" id="QWIJ01001299">
    <property type="protein sequence ID" value="RMX75413.1"/>
    <property type="molecule type" value="Genomic_DNA"/>
</dbReference>
<gene>
    <name evidence="7" type="ORF">D0866_03516</name>
    <name evidence="6" type="ORF">D0867_05952</name>
    <name evidence="5" type="ORF">D0868_11533</name>
    <name evidence="4" type="ORF">D0869_11644</name>
</gene>
<dbReference type="SUPFAM" id="SSF57701">
    <property type="entry name" value="Zn2/Cys6 DNA-binding domain"/>
    <property type="match status" value="1"/>
</dbReference>